<dbReference type="OrthoDB" id="10251809at2759"/>
<keyword evidence="3" id="KW-1185">Reference proteome</keyword>
<organism evidence="2 3">
    <name type="scientific">Reticulomyxa filosa</name>
    <dbReference type="NCBI Taxonomy" id="46433"/>
    <lineage>
        <taxon>Eukaryota</taxon>
        <taxon>Sar</taxon>
        <taxon>Rhizaria</taxon>
        <taxon>Retaria</taxon>
        <taxon>Foraminifera</taxon>
        <taxon>Monothalamids</taxon>
        <taxon>Reticulomyxidae</taxon>
        <taxon>Reticulomyxa</taxon>
    </lineage>
</organism>
<dbReference type="Proteomes" id="UP000023152">
    <property type="component" value="Unassembled WGS sequence"/>
</dbReference>
<dbReference type="CDD" id="cd18499">
    <property type="entry name" value="BACK_RHOBTB"/>
    <property type="match status" value="1"/>
</dbReference>
<comment type="caution">
    <text evidence="2">The sequence shown here is derived from an EMBL/GenBank/DDBJ whole genome shotgun (WGS) entry which is preliminary data.</text>
</comment>
<dbReference type="Pfam" id="PF00651">
    <property type="entry name" value="BTB"/>
    <property type="match status" value="1"/>
</dbReference>
<reference evidence="2 3" key="1">
    <citation type="journal article" date="2013" name="Curr. Biol.">
        <title>The Genome of the Foraminiferan Reticulomyxa filosa.</title>
        <authorList>
            <person name="Glockner G."/>
            <person name="Hulsmann N."/>
            <person name="Schleicher M."/>
            <person name="Noegel A.A."/>
            <person name="Eichinger L."/>
            <person name="Gallinger C."/>
            <person name="Pawlowski J."/>
            <person name="Sierra R."/>
            <person name="Euteneuer U."/>
            <person name="Pillet L."/>
            <person name="Moustafa A."/>
            <person name="Platzer M."/>
            <person name="Groth M."/>
            <person name="Szafranski K."/>
            <person name="Schliwa M."/>
        </authorList>
    </citation>
    <scope>NUCLEOTIDE SEQUENCE [LARGE SCALE GENOMIC DNA]</scope>
</reference>
<feature type="non-terminal residue" evidence="2">
    <location>
        <position position="1"/>
    </location>
</feature>
<name>X6N3W6_RETFI</name>
<dbReference type="Gene3D" id="1.25.40.420">
    <property type="match status" value="1"/>
</dbReference>
<dbReference type="PROSITE" id="PS50097">
    <property type="entry name" value="BTB"/>
    <property type="match status" value="1"/>
</dbReference>
<evidence type="ECO:0000313" key="3">
    <source>
        <dbReference type="Proteomes" id="UP000023152"/>
    </source>
</evidence>
<evidence type="ECO:0000313" key="2">
    <source>
        <dbReference type="EMBL" id="ETO20429.1"/>
    </source>
</evidence>
<feature type="domain" description="BTB" evidence="1">
    <location>
        <begin position="17"/>
        <end position="61"/>
    </location>
</feature>
<dbReference type="InterPro" id="IPR000210">
    <property type="entry name" value="BTB/POZ_dom"/>
</dbReference>
<dbReference type="OMA" id="VIFMVQS"/>
<dbReference type="AlphaFoldDB" id="X6N3W6"/>
<dbReference type="SUPFAM" id="SSF54695">
    <property type="entry name" value="POZ domain"/>
    <property type="match status" value="1"/>
</dbReference>
<dbReference type="InterPro" id="IPR011333">
    <property type="entry name" value="SKP1/BTB/POZ_sf"/>
</dbReference>
<sequence length="193" mass="23277">FFWKKTIQKIIPWCRCEVFQAMLDGHYKESKEKKVLIPDVKKPVFESFLQYLYSDHAEFEDKHALDLLMLSNRFRVSRLLSWCEYRMSKVVEKACTEKIEKSNFDVIGLLLLAQKHNARQLSDFCLHFISTNYAPLRKRKEFELLQGDNKKYVEEHRWPPKWYEDKCVEYEKELQTWNKKYGTDKESSGCLIM</sequence>
<dbReference type="Gene3D" id="3.30.710.10">
    <property type="entry name" value="Potassium Channel Kv1.1, Chain A"/>
    <property type="match status" value="1"/>
</dbReference>
<protein>
    <recommendedName>
        <fullName evidence="1">BTB domain-containing protein</fullName>
    </recommendedName>
</protein>
<dbReference type="PANTHER" id="PTHR24413">
    <property type="entry name" value="SPECKLE-TYPE POZ PROTEIN"/>
    <property type="match status" value="1"/>
</dbReference>
<evidence type="ECO:0000259" key="1">
    <source>
        <dbReference type="PROSITE" id="PS50097"/>
    </source>
</evidence>
<proteinExistence type="predicted"/>
<gene>
    <name evidence="2" type="ORF">RFI_16788</name>
</gene>
<dbReference type="EMBL" id="ASPP01012615">
    <property type="protein sequence ID" value="ETO20429.1"/>
    <property type="molecule type" value="Genomic_DNA"/>
</dbReference>
<accession>X6N3W6</accession>